<evidence type="ECO:0000313" key="1">
    <source>
        <dbReference type="EMBL" id="KAG2297045.1"/>
    </source>
</evidence>
<reference evidence="1 2" key="1">
    <citation type="submission" date="2020-02" db="EMBL/GenBank/DDBJ databases">
        <authorList>
            <person name="Ma Q."/>
            <person name="Huang Y."/>
            <person name="Song X."/>
            <person name="Pei D."/>
        </authorList>
    </citation>
    <scope>NUCLEOTIDE SEQUENCE [LARGE SCALE GENOMIC DNA]</scope>
    <source>
        <strain evidence="1">Sxm20200214</strain>
        <tissue evidence="1">Leaf</tissue>
    </source>
</reference>
<accession>A0A8X7UYK8</accession>
<proteinExistence type="predicted"/>
<organism evidence="1 2">
    <name type="scientific">Brassica carinata</name>
    <name type="common">Ethiopian mustard</name>
    <name type="synonym">Abyssinian cabbage</name>
    <dbReference type="NCBI Taxonomy" id="52824"/>
    <lineage>
        <taxon>Eukaryota</taxon>
        <taxon>Viridiplantae</taxon>
        <taxon>Streptophyta</taxon>
        <taxon>Embryophyta</taxon>
        <taxon>Tracheophyta</taxon>
        <taxon>Spermatophyta</taxon>
        <taxon>Magnoliopsida</taxon>
        <taxon>eudicotyledons</taxon>
        <taxon>Gunneridae</taxon>
        <taxon>Pentapetalae</taxon>
        <taxon>rosids</taxon>
        <taxon>malvids</taxon>
        <taxon>Brassicales</taxon>
        <taxon>Brassicaceae</taxon>
        <taxon>Brassiceae</taxon>
        <taxon>Brassica</taxon>
    </lineage>
</organism>
<keyword evidence="2" id="KW-1185">Reference proteome</keyword>
<dbReference type="EMBL" id="JAAMPC010000009">
    <property type="protein sequence ID" value="KAG2297045.1"/>
    <property type="molecule type" value="Genomic_DNA"/>
</dbReference>
<comment type="caution">
    <text evidence="1">The sequence shown here is derived from an EMBL/GenBank/DDBJ whole genome shotgun (WGS) entry which is preliminary data.</text>
</comment>
<evidence type="ECO:0000313" key="2">
    <source>
        <dbReference type="Proteomes" id="UP000886595"/>
    </source>
</evidence>
<protein>
    <submittedName>
        <fullName evidence="1">Uncharacterized protein</fullName>
    </submittedName>
</protein>
<name>A0A8X7UYK8_BRACI</name>
<gene>
    <name evidence="1" type="ORF">Bca52824_043714</name>
</gene>
<sequence length="129" mass="14575">MDGRVYGLVNEYGTRLFIQPAFLIIIRIWCSTYVTKDGGSQKRKPVQAEVDIQAEVGEPEERPVGVKAAKGVTKKKKSGREEELSQLQDVLEVKEKLARHKLLDRLFGTKEPLSAMETSLKLKLMSEML</sequence>
<dbReference type="Proteomes" id="UP000886595">
    <property type="component" value="Unassembled WGS sequence"/>
</dbReference>
<dbReference type="AlphaFoldDB" id="A0A8X7UYK8"/>